<dbReference type="EMBL" id="SDWW01000016">
    <property type="protein sequence ID" value="RYV51435.1"/>
    <property type="molecule type" value="Genomic_DNA"/>
</dbReference>
<dbReference type="NCBIfam" id="TIGR03462">
    <property type="entry name" value="CarR_dom_SF"/>
    <property type="match status" value="1"/>
</dbReference>
<evidence type="ECO:0000313" key="10">
    <source>
        <dbReference type="EMBL" id="RYV51435.1"/>
    </source>
</evidence>
<dbReference type="GO" id="GO:0016117">
    <property type="term" value="P:carotenoid biosynthetic process"/>
    <property type="evidence" value="ECO:0007669"/>
    <property type="project" value="UniProtKB-KW"/>
</dbReference>
<dbReference type="GO" id="GO:0016872">
    <property type="term" value="F:intramolecular lyase activity"/>
    <property type="evidence" value="ECO:0007669"/>
    <property type="project" value="InterPro"/>
</dbReference>
<keyword evidence="3 8" id="KW-0812">Transmembrane</keyword>
<reference evidence="10 11" key="1">
    <citation type="submission" date="2019-01" db="EMBL/GenBank/DDBJ databases">
        <title>Novel species of Cellulomonas.</title>
        <authorList>
            <person name="Liu Q."/>
            <person name="Xin Y.-H."/>
        </authorList>
    </citation>
    <scope>NUCLEOTIDE SEQUENCE [LARGE SCALE GENOMIC DNA]</scope>
    <source>
        <strain evidence="10 11">HLT2-17</strain>
    </source>
</reference>
<evidence type="ECO:0000256" key="8">
    <source>
        <dbReference type="SAM" id="Phobius"/>
    </source>
</evidence>
<evidence type="ECO:0000256" key="6">
    <source>
        <dbReference type="ARBA" id="ARBA00023136"/>
    </source>
</evidence>
<keyword evidence="4" id="KW-0125">Carotenoid biosynthesis</keyword>
<protein>
    <submittedName>
        <fullName evidence="10">Lycopene cyclase domain-containing protein</fullName>
    </submittedName>
</protein>
<feature type="transmembrane region" description="Helical" evidence="8">
    <location>
        <begin position="74"/>
        <end position="91"/>
    </location>
</feature>
<comment type="subcellular location">
    <subcellularLocation>
        <location evidence="1">Membrane</location>
        <topology evidence="1">Multi-pass membrane protein</topology>
    </subcellularLocation>
</comment>
<evidence type="ECO:0000259" key="9">
    <source>
        <dbReference type="Pfam" id="PF18916"/>
    </source>
</evidence>
<comment type="caution">
    <text evidence="10">The sequence shown here is derived from an EMBL/GenBank/DDBJ whole genome shotgun (WGS) entry which is preliminary data.</text>
</comment>
<keyword evidence="11" id="KW-1185">Reference proteome</keyword>
<proteinExistence type="predicted"/>
<evidence type="ECO:0000256" key="4">
    <source>
        <dbReference type="ARBA" id="ARBA00022746"/>
    </source>
</evidence>
<evidence type="ECO:0000256" key="5">
    <source>
        <dbReference type="ARBA" id="ARBA00022989"/>
    </source>
</evidence>
<comment type="pathway">
    <text evidence="2">Carotenoid biosynthesis.</text>
</comment>
<dbReference type="InterPro" id="IPR017825">
    <property type="entry name" value="Lycopene_cyclase_dom"/>
</dbReference>
<evidence type="ECO:0000256" key="2">
    <source>
        <dbReference type="ARBA" id="ARBA00004829"/>
    </source>
</evidence>
<feature type="transmembrane region" description="Helical" evidence="8">
    <location>
        <begin position="30"/>
        <end position="54"/>
    </location>
</feature>
<evidence type="ECO:0000256" key="1">
    <source>
        <dbReference type="ARBA" id="ARBA00004141"/>
    </source>
</evidence>
<feature type="transmembrane region" description="Helical" evidence="8">
    <location>
        <begin position="6"/>
        <end position="23"/>
    </location>
</feature>
<accession>A0A4Q5N093</accession>
<dbReference type="RefSeq" id="WP_130102221.1">
    <property type="nucleotide sequence ID" value="NZ_SDWW01000016.1"/>
</dbReference>
<evidence type="ECO:0000256" key="7">
    <source>
        <dbReference type="ARBA" id="ARBA00023235"/>
    </source>
</evidence>
<evidence type="ECO:0000256" key="3">
    <source>
        <dbReference type="ARBA" id="ARBA00022692"/>
    </source>
</evidence>
<keyword evidence="5 8" id="KW-1133">Transmembrane helix</keyword>
<name>A0A4Q5N093_9MICO</name>
<dbReference type="Pfam" id="PF18916">
    <property type="entry name" value="Lycopene_cyc"/>
    <property type="match status" value="1"/>
</dbReference>
<dbReference type="OrthoDB" id="4411839at2"/>
<evidence type="ECO:0000313" key="11">
    <source>
        <dbReference type="Proteomes" id="UP000293764"/>
    </source>
</evidence>
<keyword evidence="6 8" id="KW-0472">Membrane</keyword>
<feature type="domain" description="Lycopene cyclase" evidence="9">
    <location>
        <begin position="4"/>
        <end position="84"/>
    </location>
</feature>
<dbReference type="AlphaFoldDB" id="A0A4Q5N093"/>
<gene>
    <name evidence="10" type="ORF">EUA98_08365</name>
</gene>
<organism evidence="10 11">
    <name type="scientific">Pengzhenrongella frigida</name>
    <dbReference type="NCBI Taxonomy" id="1259133"/>
    <lineage>
        <taxon>Bacteria</taxon>
        <taxon>Bacillati</taxon>
        <taxon>Actinomycetota</taxon>
        <taxon>Actinomycetes</taxon>
        <taxon>Micrococcales</taxon>
        <taxon>Pengzhenrongella</taxon>
    </lineage>
</organism>
<dbReference type="Proteomes" id="UP000293764">
    <property type="component" value="Unassembled WGS sequence"/>
</dbReference>
<dbReference type="GO" id="GO:0045436">
    <property type="term" value="F:lycopene beta cyclase activity"/>
    <property type="evidence" value="ECO:0007669"/>
    <property type="project" value="UniProtKB-ARBA"/>
</dbReference>
<sequence>MTNAVLNGLVLVLLVVVLAPRLRGLRRGPLLWTAVVMVVLTAVFDNVMILSSLVDYAPDKILGVLLWRAPIEDFAYSLAAVVLMPACWVTLRARSRRTDPAPATDEADS</sequence>
<keyword evidence="7" id="KW-0413">Isomerase</keyword>
<dbReference type="GO" id="GO:0016020">
    <property type="term" value="C:membrane"/>
    <property type="evidence" value="ECO:0007669"/>
    <property type="project" value="UniProtKB-SubCell"/>
</dbReference>